<proteinExistence type="predicted"/>
<dbReference type="EMBL" id="KV454211">
    <property type="protein sequence ID" value="ODQ58576.1"/>
    <property type="molecule type" value="Genomic_DNA"/>
</dbReference>
<feature type="region of interest" description="Disordered" evidence="5">
    <location>
        <begin position="1"/>
        <end position="26"/>
    </location>
</feature>
<feature type="compositionally biased region" description="Basic and acidic residues" evidence="5">
    <location>
        <begin position="84"/>
        <end position="106"/>
    </location>
</feature>
<evidence type="ECO:0000259" key="6">
    <source>
        <dbReference type="Pfam" id="PF12157"/>
    </source>
</evidence>
<feature type="region of interest" description="Disordered" evidence="5">
    <location>
        <begin position="46"/>
        <end position="142"/>
    </location>
</feature>
<comment type="subcellular location">
    <subcellularLocation>
        <location evidence="1">Nucleus</location>
    </subcellularLocation>
</comment>
<evidence type="ECO:0000259" key="7">
    <source>
        <dbReference type="Pfam" id="PF15288"/>
    </source>
</evidence>
<dbReference type="GO" id="GO:0003682">
    <property type="term" value="F:chromatin binding"/>
    <property type="evidence" value="ECO:0007669"/>
    <property type="project" value="EnsemblFungi"/>
</dbReference>
<dbReference type="OrthoDB" id="5752at2759"/>
<dbReference type="InterPro" id="IPR022591">
    <property type="entry name" value="TAF1_HAT_dom"/>
</dbReference>
<keyword evidence="2" id="KW-0805">Transcription regulation</keyword>
<evidence type="ECO:0000256" key="1">
    <source>
        <dbReference type="ARBA" id="ARBA00004123"/>
    </source>
</evidence>
<dbReference type="Pfam" id="PF12157">
    <property type="entry name" value="DUF3591"/>
    <property type="match status" value="1"/>
</dbReference>
<keyword evidence="3" id="KW-0804">Transcription</keyword>
<gene>
    <name evidence="8" type="ORF">WICANDRAFT_63087</name>
</gene>
<name>A0A1E3NZD4_WICAA</name>
<dbReference type="RefSeq" id="XP_019037783.1">
    <property type="nucleotide sequence ID" value="XM_019183488.1"/>
</dbReference>
<evidence type="ECO:0008006" key="10">
    <source>
        <dbReference type="Google" id="ProtNLM"/>
    </source>
</evidence>
<dbReference type="GO" id="GO:0005829">
    <property type="term" value="C:cytosol"/>
    <property type="evidence" value="ECO:0007669"/>
    <property type="project" value="EnsemblFungi"/>
</dbReference>
<dbReference type="AlphaFoldDB" id="A0A1E3NZD4"/>
<dbReference type="GeneID" id="30200734"/>
<evidence type="ECO:0000313" key="9">
    <source>
        <dbReference type="Proteomes" id="UP000094112"/>
    </source>
</evidence>
<keyword evidence="4" id="KW-0539">Nucleus</keyword>
<evidence type="ECO:0000256" key="3">
    <source>
        <dbReference type="ARBA" id="ARBA00023163"/>
    </source>
</evidence>
<dbReference type="Proteomes" id="UP000094112">
    <property type="component" value="Unassembled WGS sequence"/>
</dbReference>
<dbReference type="PANTHER" id="PTHR13900:SF0">
    <property type="entry name" value="TRANSCRIPTION INITIATION FACTOR TFIID SUBUNIT 1"/>
    <property type="match status" value="1"/>
</dbReference>
<feature type="region of interest" description="Disordered" evidence="5">
    <location>
        <begin position="867"/>
        <end position="894"/>
    </location>
</feature>
<protein>
    <recommendedName>
        <fullName evidence="10">Transcription initiation factor TFIID subunit 1 histone acetyltransferase domain-containing protein</fullName>
    </recommendedName>
</protein>
<feature type="domain" description="Zinc knuckle" evidence="7">
    <location>
        <begin position="895"/>
        <end position="917"/>
    </location>
</feature>
<dbReference type="GO" id="GO:0045944">
    <property type="term" value="P:positive regulation of transcription by RNA polymerase II"/>
    <property type="evidence" value="ECO:0007669"/>
    <property type="project" value="EnsemblFungi"/>
</dbReference>
<dbReference type="GO" id="GO:0005669">
    <property type="term" value="C:transcription factor TFIID complex"/>
    <property type="evidence" value="ECO:0007669"/>
    <property type="project" value="EnsemblFungi"/>
</dbReference>
<dbReference type="InterPro" id="IPR040240">
    <property type="entry name" value="TAF1"/>
</dbReference>
<feature type="compositionally biased region" description="Acidic residues" evidence="5">
    <location>
        <begin position="51"/>
        <end position="70"/>
    </location>
</feature>
<dbReference type="PANTHER" id="PTHR13900">
    <property type="entry name" value="TRANSCRIPTION INITIATION FACTOR TFIID"/>
    <property type="match status" value="1"/>
</dbReference>
<dbReference type="GO" id="GO:0051123">
    <property type="term" value="P:RNA polymerase II preinitiation complex assembly"/>
    <property type="evidence" value="ECO:0007669"/>
    <property type="project" value="EnsemblFungi"/>
</dbReference>
<dbReference type="GO" id="GO:0016251">
    <property type="term" value="F:RNA polymerase II general transcription initiation factor activity"/>
    <property type="evidence" value="ECO:0007669"/>
    <property type="project" value="InterPro"/>
</dbReference>
<evidence type="ECO:0000256" key="5">
    <source>
        <dbReference type="SAM" id="MobiDB-lite"/>
    </source>
</evidence>
<dbReference type="GO" id="GO:0004402">
    <property type="term" value="F:histone acetyltransferase activity"/>
    <property type="evidence" value="ECO:0007669"/>
    <property type="project" value="EnsemblFungi"/>
</dbReference>
<sequence length="920" mass="106082">MSGANGGKKNGPAPQSEDDAYNSLFSGDLGSFDINKVIGSDDMKTQHADDAIDFEDEDELADDELPEEEESSNKQNLQGDDNDDFMKELESEAKPNDTDSQFDKLFGDNIDDGFGGSQGFEDTDASTLRAKEHKEKEDRKKLEEQKRLEKIKEQEDREQQKFQEGLLKFYYPAFKKNSILPMNSIFGPKPKKYEYQQPGVMKPLLPTKTQLEVDTDERRIFKSTLSHSTQTDGKRIIPVEEYVLDNQVTQKKTKIELDEDLMLATFDWDYDTIVGGDEPEPKIKAKSDNFNFADEDINDYDDDEIFDGQLHTKLQLDMNDPNLLFLDEKDRIVRKQQVPTIPTNEKLLFSKFNISNDNNYDLLKENYHSKIRSTIGNLNIEHSMPAIRLQSPYYKVKLTKDQLRNFHRKHFRVRPGQVIQFSKLKVRKRKKDRGKEIKELFNKTTDLTLADTGQTLLMEHSEQVPIVLPNFGMGSKLINYYRKKDEEDISRPKLSIGETHVLGVQDKSPFWNFGFVEPGNIVPTLYNKLVRAPVFKHEVANTDFLLIKSTGGGVSQKYFLKNITHLFAVGQLFPVVDIPGPHSRKVTTASKNRLKMIVFRVLKRSPERRLLVKDISAHFPDQNDMQNRQRLKEFMEYQRSGEDQGFWKLKEDLPNDRLISPEDLTLLEAMQVAQQQMEDLEFYSNEELNDELALWNLTKNFINATQGKAMLQVHGDLEGKSFSFLKTSMKGGFKSFESNGHSYNVALQQKAYDEEISKTWYGQQKRLSEKSSHIEELGDSEEDLGMNTKKDQPVKFLKITRMVRDKNGILQRKHEIIKDENVIRAYIKRREKLDEDIMPEDITVTNDEEKNQKAKKLLEEQLAKLQKNQERRNARKANKENLGGKGIGKGKSTTRRCATCGAIGHIRTNKSCPMYDEANP</sequence>
<feature type="domain" description="Transcription initiation factor TFIID subunit 1 histone acetyltransferase" evidence="6">
    <location>
        <begin position="352"/>
        <end position="767"/>
    </location>
</feature>
<organism evidence="8 9">
    <name type="scientific">Wickerhamomyces anomalus (strain ATCC 58044 / CBS 1984 / NCYC 433 / NRRL Y-366-8)</name>
    <name type="common">Yeast</name>
    <name type="synonym">Hansenula anomala</name>
    <dbReference type="NCBI Taxonomy" id="683960"/>
    <lineage>
        <taxon>Eukaryota</taxon>
        <taxon>Fungi</taxon>
        <taxon>Dikarya</taxon>
        <taxon>Ascomycota</taxon>
        <taxon>Saccharomycotina</taxon>
        <taxon>Saccharomycetes</taxon>
        <taxon>Phaffomycetales</taxon>
        <taxon>Wickerhamomycetaceae</taxon>
        <taxon>Wickerhamomyces</taxon>
    </lineage>
</organism>
<evidence type="ECO:0000313" key="8">
    <source>
        <dbReference type="EMBL" id="ODQ58576.1"/>
    </source>
</evidence>
<reference evidence="8 9" key="1">
    <citation type="journal article" date="2016" name="Proc. Natl. Acad. Sci. U.S.A.">
        <title>Comparative genomics of biotechnologically important yeasts.</title>
        <authorList>
            <person name="Riley R."/>
            <person name="Haridas S."/>
            <person name="Wolfe K.H."/>
            <person name="Lopes M.R."/>
            <person name="Hittinger C.T."/>
            <person name="Goeker M."/>
            <person name="Salamov A.A."/>
            <person name="Wisecaver J.H."/>
            <person name="Long T.M."/>
            <person name="Calvey C.H."/>
            <person name="Aerts A.L."/>
            <person name="Barry K.W."/>
            <person name="Choi C."/>
            <person name="Clum A."/>
            <person name="Coughlan A.Y."/>
            <person name="Deshpande S."/>
            <person name="Douglass A.P."/>
            <person name="Hanson S.J."/>
            <person name="Klenk H.-P."/>
            <person name="LaButti K.M."/>
            <person name="Lapidus A."/>
            <person name="Lindquist E.A."/>
            <person name="Lipzen A.M."/>
            <person name="Meier-Kolthoff J.P."/>
            <person name="Ohm R.A."/>
            <person name="Otillar R.P."/>
            <person name="Pangilinan J.L."/>
            <person name="Peng Y."/>
            <person name="Rokas A."/>
            <person name="Rosa C.A."/>
            <person name="Scheuner C."/>
            <person name="Sibirny A.A."/>
            <person name="Slot J.C."/>
            <person name="Stielow J.B."/>
            <person name="Sun H."/>
            <person name="Kurtzman C.P."/>
            <person name="Blackwell M."/>
            <person name="Grigoriev I.V."/>
            <person name="Jeffries T.W."/>
        </authorList>
    </citation>
    <scope>NUCLEOTIDE SEQUENCE [LARGE SCALE GENOMIC DNA]</scope>
    <source>
        <strain evidence="9">ATCC 58044 / CBS 1984 / NCYC 433 / NRRL Y-366-8</strain>
    </source>
</reference>
<dbReference type="Pfam" id="PF15288">
    <property type="entry name" value="zf-CCHC_6"/>
    <property type="match status" value="1"/>
</dbReference>
<dbReference type="GO" id="GO:0017025">
    <property type="term" value="F:TBP-class protein binding"/>
    <property type="evidence" value="ECO:0007669"/>
    <property type="project" value="EnsemblFungi"/>
</dbReference>
<dbReference type="InterPro" id="IPR041670">
    <property type="entry name" value="Znf-CCHC_6"/>
</dbReference>
<evidence type="ECO:0000256" key="2">
    <source>
        <dbReference type="ARBA" id="ARBA00023015"/>
    </source>
</evidence>
<keyword evidence="9" id="KW-1185">Reference proteome</keyword>
<accession>A0A1E3NZD4</accession>
<feature type="compositionally biased region" description="Basic and acidic residues" evidence="5">
    <location>
        <begin position="129"/>
        <end position="142"/>
    </location>
</feature>
<dbReference type="GO" id="GO:0046982">
    <property type="term" value="F:protein heterodimerization activity"/>
    <property type="evidence" value="ECO:0007669"/>
    <property type="project" value="EnsemblFungi"/>
</dbReference>
<evidence type="ECO:0000256" key="4">
    <source>
        <dbReference type="ARBA" id="ARBA00023242"/>
    </source>
</evidence>
<dbReference type="GO" id="GO:0060090">
    <property type="term" value="F:molecular adaptor activity"/>
    <property type="evidence" value="ECO:0007669"/>
    <property type="project" value="EnsemblFungi"/>
</dbReference>
<dbReference type="STRING" id="683960.A0A1E3NZD4"/>